<sequence length="42" mass="4998">MDAEIRKTLPDSQTATQINADMAYWAEHRDEIGTRWYVWQAE</sequence>
<gene>
    <name evidence="1" type="ORF">SAMN06265378_11258</name>
</gene>
<name>A0A238XUD0_9RHOB</name>
<dbReference type="Gene3D" id="3.40.190.10">
    <property type="entry name" value="Periplasmic binding protein-like II"/>
    <property type="match status" value="1"/>
</dbReference>
<organism evidence="1 2">
    <name type="scientific">Paracoccus sediminis</name>
    <dbReference type="NCBI Taxonomy" id="1214787"/>
    <lineage>
        <taxon>Bacteria</taxon>
        <taxon>Pseudomonadati</taxon>
        <taxon>Pseudomonadota</taxon>
        <taxon>Alphaproteobacteria</taxon>
        <taxon>Rhodobacterales</taxon>
        <taxon>Paracoccaceae</taxon>
        <taxon>Paracoccus</taxon>
    </lineage>
</organism>
<dbReference type="Proteomes" id="UP000198409">
    <property type="component" value="Unassembled WGS sequence"/>
</dbReference>
<proteinExistence type="predicted"/>
<dbReference type="EMBL" id="FZNM01000012">
    <property type="protein sequence ID" value="SNR62148.1"/>
    <property type="molecule type" value="Genomic_DNA"/>
</dbReference>
<dbReference type="AlphaFoldDB" id="A0A238XUD0"/>
<evidence type="ECO:0000313" key="1">
    <source>
        <dbReference type="EMBL" id="SNR62148.1"/>
    </source>
</evidence>
<reference evidence="2" key="1">
    <citation type="submission" date="2017-06" db="EMBL/GenBank/DDBJ databases">
        <authorList>
            <person name="Varghese N."/>
            <person name="Submissions S."/>
        </authorList>
    </citation>
    <scope>NUCLEOTIDE SEQUENCE [LARGE SCALE GENOMIC DNA]</scope>
    <source>
        <strain evidence="2">DSM 26170</strain>
    </source>
</reference>
<accession>A0A238XUD0</accession>
<dbReference type="RefSeq" id="WP_278185024.1">
    <property type="nucleotide sequence ID" value="NZ_FZNM01000012.1"/>
</dbReference>
<evidence type="ECO:0000313" key="2">
    <source>
        <dbReference type="Proteomes" id="UP000198409"/>
    </source>
</evidence>
<protein>
    <submittedName>
        <fullName evidence="1">Uncharacterized protein</fullName>
    </submittedName>
</protein>